<dbReference type="AlphaFoldDB" id="A0A7W5ACT0"/>
<comment type="caution">
    <text evidence="1">The sequence shown here is derived from an EMBL/GenBank/DDBJ whole genome shotgun (WGS) entry which is preliminary data.</text>
</comment>
<keyword evidence="2" id="KW-1185">Reference proteome</keyword>
<name>A0A7W5ACT0_9ACTN</name>
<reference evidence="1 2" key="1">
    <citation type="submission" date="2020-08" db="EMBL/GenBank/DDBJ databases">
        <title>Genomic Encyclopedia of Type Strains, Phase III (KMG-III): the genomes of soil and plant-associated and newly described type strains.</title>
        <authorList>
            <person name="Whitman W."/>
        </authorList>
    </citation>
    <scope>NUCLEOTIDE SEQUENCE [LARGE SCALE GENOMIC DNA]</scope>
    <source>
        <strain evidence="1 2">CECT 3287</strain>
    </source>
</reference>
<gene>
    <name evidence="1" type="ORF">FHR83_001324</name>
</gene>
<dbReference type="PANTHER" id="PTHR34070">
    <property type="entry name" value="ARMADILLO-TYPE FOLD"/>
    <property type="match status" value="1"/>
</dbReference>
<dbReference type="Gene3D" id="1.25.40.290">
    <property type="entry name" value="ARM repeat domains"/>
    <property type="match status" value="1"/>
</dbReference>
<evidence type="ECO:0000313" key="1">
    <source>
        <dbReference type="EMBL" id="MBB3093675.1"/>
    </source>
</evidence>
<dbReference type="RefSeq" id="WP_183217609.1">
    <property type="nucleotide sequence ID" value="NZ_BMPW01000002.1"/>
</dbReference>
<dbReference type="PANTHER" id="PTHR34070:SF1">
    <property type="entry name" value="DNA ALKYLATION REPAIR PROTEIN"/>
    <property type="match status" value="1"/>
</dbReference>
<proteinExistence type="predicted"/>
<dbReference type="Proteomes" id="UP000590749">
    <property type="component" value="Unassembled WGS sequence"/>
</dbReference>
<dbReference type="Pfam" id="PF08713">
    <property type="entry name" value="DNA_alkylation"/>
    <property type="match status" value="1"/>
</dbReference>
<protein>
    <submittedName>
        <fullName evidence="1">3-methyladenine DNA glycosylase AlkD</fullName>
    </submittedName>
</protein>
<dbReference type="SUPFAM" id="SSF48371">
    <property type="entry name" value="ARM repeat"/>
    <property type="match status" value="1"/>
</dbReference>
<dbReference type="EMBL" id="JACHXF010000002">
    <property type="protein sequence ID" value="MBB3093675.1"/>
    <property type="molecule type" value="Genomic_DNA"/>
</dbReference>
<dbReference type="Gene3D" id="1.20.1660.10">
    <property type="entry name" value="Hypothetical protein (EF3068)"/>
    <property type="match status" value="1"/>
</dbReference>
<sequence length="229" mass="25718">MSDLAVVLVDRLAAAFDEARDPVRAVGAAAYMRDQFPFLGLTSPVRRARARVALAGLPRPTEAELRDVALTCWSRDEREFQQFACDYLAKHIQVPGPAFLDTVAELIVTKSWWDTVDALAAHVVGGLVRRHPETVTRMDEWSRADDMWLVRAAILHQLTYGPATDTDRLFGYCAAQAGHRDFFIRKAIGWALRQHTRTDPEAVRAFLSAQGDRLSPLSRREAAKHLVNR</sequence>
<dbReference type="InterPro" id="IPR014825">
    <property type="entry name" value="DNA_alkylation"/>
</dbReference>
<accession>A0A7W5ACT0</accession>
<organism evidence="1 2">
    <name type="scientific">Actinoplanes campanulatus</name>
    <dbReference type="NCBI Taxonomy" id="113559"/>
    <lineage>
        <taxon>Bacteria</taxon>
        <taxon>Bacillati</taxon>
        <taxon>Actinomycetota</taxon>
        <taxon>Actinomycetes</taxon>
        <taxon>Micromonosporales</taxon>
        <taxon>Micromonosporaceae</taxon>
        <taxon>Actinoplanes</taxon>
    </lineage>
</organism>
<evidence type="ECO:0000313" key="2">
    <source>
        <dbReference type="Proteomes" id="UP000590749"/>
    </source>
</evidence>
<dbReference type="InterPro" id="IPR016024">
    <property type="entry name" value="ARM-type_fold"/>
</dbReference>
<dbReference type="CDD" id="cd07064">
    <property type="entry name" value="AlkD_like_1"/>
    <property type="match status" value="1"/>
</dbReference>